<proteinExistence type="inferred from homology"/>
<reference evidence="4" key="1">
    <citation type="submission" date="2020-08" db="EMBL/GenBank/DDBJ databases">
        <title>Genome public.</title>
        <authorList>
            <person name="Liu C."/>
            <person name="Sun Q."/>
        </authorList>
    </citation>
    <scope>NUCLEOTIDE SEQUENCE</scope>
    <source>
        <strain evidence="4">NSJ-64</strain>
    </source>
</reference>
<dbReference type="AlphaFoldDB" id="A0A926IGW3"/>
<dbReference type="GO" id="GO:0046961">
    <property type="term" value="F:proton-transporting ATPase activity, rotational mechanism"/>
    <property type="evidence" value="ECO:0007669"/>
    <property type="project" value="InterPro"/>
</dbReference>
<dbReference type="Gene3D" id="3.30.2320.30">
    <property type="entry name" value="ATP synthase, E subunit, C-terminal"/>
    <property type="match status" value="1"/>
</dbReference>
<dbReference type="InterPro" id="IPR002842">
    <property type="entry name" value="ATPase_V1_Esu"/>
</dbReference>
<sequence>MDTLENNINLILDEISSLAQEERLAISKQAEDFQEKELSRVKESIEQGAERKIQDDMDEIIESAKKQIAQFDNDQKQKLLNHREELIQRVFATVGKKLSEYTYTDKYEQEILAKVTEAGANHSLENSIFQMTKRDSALYEKIKEAFGMPCEVKSDVTVEIGGFKLVNLQQGILIDETLDNRLQEQKRWFYQNCDLGVTEGVK</sequence>
<dbReference type="Proteomes" id="UP000623678">
    <property type="component" value="Unassembled WGS sequence"/>
</dbReference>
<dbReference type="InterPro" id="IPR038495">
    <property type="entry name" value="ATPase_E_C"/>
</dbReference>
<name>A0A926IGW3_9FIRM</name>
<evidence type="ECO:0000313" key="5">
    <source>
        <dbReference type="Proteomes" id="UP000623678"/>
    </source>
</evidence>
<protein>
    <recommendedName>
        <fullName evidence="6">V-type proton ATPase subunit E</fullName>
    </recommendedName>
</protein>
<accession>A0A926IGW3</accession>
<gene>
    <name evidence="4" type="ORF">H8705_00680</name>
</gene>
<dbReference type="SUPFAM" id="SSF160527">
    <property type="entry name" value="V-type ATPase subunit E-like"/>
    <property type="match status" value="1"/>
</dbReference>
<evidence type="ECO:0000256" key="2">
    <source>
        <dbReference type="ARBA" id="ARBA00022448"/>
    </source>
</evidence>
<keyword evidence="5" id="KW-1185">Reference proteome</keyword>
<dbReference type="Pfam" id="PF01991">
    <property type="entry name" value="vATP-synt_E"/>
    <property type="match status" value="1"/>
</dbReference>
<comment type="similarity">
    <text evidence="1">Belongs to the V-ATPase E subunit family.</text>
</comment>
<dbReference type="RefSeq" id="WP_262393952.1">
    <property type="nucleotide sequence ID" value="NZ_JACRTD010000001.1"/>
</dbReference>
<evidence type="ECO:0008006" key="6">
    <source>
        <dbReference type="Google" id="ProtNLM"/>
    </source>
</evidence>
<keyword evidence="3" id="KW-0406">Ion transport</keyword>
<evidence type="ECO:0000256" key="1">
    <source>
        <dbReference type="ARBA" id="ARBA00005901"/>
    </source>
</evidence>
<evidence type="ECO:0000313" key="4">
    <source>
        <dbReference type="EMBL" id="MBC8584098.1"/>
    </source>
</evidence>
<keyword evidence="2" id="KW-0813">Transport</keyword>
<dbReference type="GO" id="GO:0033178">
    <property type="term" value="C:proton-transporting two-sector ATPase complex, catalytic domain"/>
    <property type="evidence" value="ECO:0007669"/>
    <property type="project" value="InterPro"/>
</dbReference>
<organism evidence="4 5">
    <name type="scientific">Youxingia wuxianensis</name>
    <dbReference type="NCBI Taxonomy" id="2763678"/>
    <lineage>
        <taxon>Bacteria</taxon>
        <taxon>Bacillati</taxon>
        <taxon>Bacillota</taxon>
        <taxon>Clostridia</taxon>
        <taxon>Eubacteriales</taxon>
        <taxon>Oscillospiraceae</taxon>
        <taxon>Youxingia</taxon>
    </lineage>
</organism>
<dbReference type="EMBL" id="JACRTD010000001">
    <property type="protein sequence ID" value="MBC8584098.1"/>
    <property type="molecule type" value="Genomic_DNA"/>
</dbReference>
<evidence type="ECO:0000256" key="3">
    <source>
        <dbReference type="ARBA" id="ARBA00023065"/>
    </source>
</evidence>
<comment type="caution">
    <text evidence="4">The sequence shown here is derived from an EMBL/GenBank/DDBJ whole genome shotgun (WGS) entry which is preliminary data.</text>
</comment>